<keyword evidence="5" id="KW-0812">Transmembrane</keyword>
<gene>
    <name evidence="6" type="ORF">CINC_LOCUS8073</name>
</gene>
<keyword evidence="7" id="KW-1185">Reference proteome</keyword>
<feature type="transmembrane region" description="Helical" evidence="5">
    <location>
        <begin position="485"/>
        <end position="509"/>
    </location>
</feature>
<dbReference type="Proteomes" id="UP001154114">
    <property type="component" value="Chromosome 25"/>
</dbReference>
<proteinExistence type="inferred from homology"/>
<dbReference type="Gene3D" id="3.40.50.2000">
    <property type="entry name" value="Glycogen Phosphorylase B"/>
    <property type="match status" value="2"/>
</dbReference>
<dbReference type="PANTHER" id="PTHR48043:SF159">
    <property type="entry name" value="EG:EG0003.4 PROTEIN-RELATED"/>
    <property type="match status" value="1"/>
</dbReference>
<dbReference type="PROSITE" id="PS00375">
    <property type="entry name" value="UDPGT"/>
    <property type="match status" value="1"/>
</dbReference>
<dbReference type="InterPro" id="IPR002213">
    <property type="entry name" value="UDP_glucos_trans"/>
</dbReference>
<evidence type="ECO:0000313" key="7">
    <source>
        <dbReference type="Proteomes" id="UP001154114"/>
    </source>
</evidence>
<dbReference type="Pfam" id="PF00201">
    <property type="entry name" value="UDPGT"/>
    <property type="match status" value="1"/>
</dbReference>
<dbReference type="EMBL" id="LR824028">
    <property type="protein sequence ID" value="CAD0205774.1"/>
    <property type="molecule type" value="Genomic_DNA"/>
</dbReference>
<dbReference type="InterPro" id="IPR050271">
    <property type="entry name" value="UDP-glycosyltransferase"/>
</dbReference>
<dbReference type="AlphaFoldDB" id="A0A9N8L4L2"/>
<dbReference type="PANTHER" id="PTHR48043">
    <property type="entry name" value="EG:EG0003.4 PROTEIN-RELATED"/>
    <property type="match status" value="1"/>
</dbReference>
<keyword evidence="5" id="KW-0732">Signal</keyword>
<dbReference type="GO" id="GO:0015020">
    <property type="term" value="F:glucuronosyltransferase activity"/>
    <property type="evidence" value="ECO:0007669"/>
    <property type="project" value="UniProtKB-EC"/>
</dbReference>
<keyword evidence="2 4" id="KW-0328">Glycosyltransferase</keyword>
<evidence type="ECO:0000256" key="3">
    <source>
        <dbReference type="ARBA" id="ARBA00022679"/>
    </source>
</evidence>
<organism evidence="6 7">
    <name type="scientific">Chrysodeixis includens</name>
    <name type="common">Soybean looper</name>
    <name type="synonym">Pseudoplusia includens</name>
    <dbReference type="NCBI Taxonomy" id="689277"/>
    <lineage>
        <taxon>Eukaryota</taxon>
        <taxon>Metazoa</taxon>
        <taxon>Ecdysozoa</taxon>
        <taxon>Arthropoda</taxon>
        <taxon>Hexapoda</taxon>
        <taxon>Insecta</taxon>
        <taxon>Pterygota</taxon>
        <taxon>Neoptera</taxon>
        <taxon>Endopterygota</taxon>
        <taxon>Lepidoptera</taxon>
        <taxon>Glossata</taxon>
        <taxon>Ditrysia</taxon>
        <taxon>Noctuoidea</taxon>
        <taxon>Noctuidae</taxon>
        <taxon>Plusiinae</taxon>
        <taxon>Chrysodeixis</taxon>
    </lineage>
</organism>
<dbReference type="GO" id="GO:0016020">
    <property type="term" value="C:membrane"/>
    <property type="evidence" value="ECO:0007669"/>
    <property type="project" value="UniProtKB-SubCell"/>
</dbReference>
<dbReference type="SUPFAM" id="SSF53756">
    <property type="entry name" value="UDP-Glycosyltransferase/glycogen phosphorylase"/>
    <property type="match status" value="1"/>
</dbReference>
<evidence type="ECO:0000256" key="2">
    <source>
        <dbReference type="ARBA" id="ARBA00022676"/>
    </source>
</evidence>
<evidence type="ECO:0000256" key="5">
    <source>
        <dbReference type="RuleBase" id="RU362059"/>
    </source>
</evidence>
<keyword evidence="5" id="KW-1133">Transmembrane helix</keyword>
<dbReference type="InterPro" id="IPR035595">
    <property type="entry name" value="UDP_glycos_trans_CS"/>
</dbReference>
<comment type="similarity">
    <text evidence="1 4">Belongs to the UDP-glycosyltransferase family.</text>
</comment>
<dbReference type="OrthoDB" id="5835829at2759"/>
<keyword evidence="3 4" id="KW-0808">Transferase</keyword>
<evidence type="ECO:0000256" key="1">
    <source>
        <dbReference type="ARBA" id="ARBA00009995"/>
    </source>
</evidence>
<sequence>MATMYLLICVVICFIFVGFNEGAKILAVLPTPSISHQVVFRPLTQELARRGHEVTVITPDPVFKNIRAPPNLTEIDVHDISYSIWQDTFVKKASKGEKNDIVPQLTIIYRAFFQILEAQLQSKEVQALINDDKKSFDLLLLEACNRPTLVFSHIYKNIPIILVSSLGGTNLNFEVIGAPVHPLLFPDFFHQRLFNLTFWEKLNRLYTHYQFTKLHESNVEIEDNMLRKQFGPDLPSVTELSNNVDMLFLNIHPMFEGIRPVPPTVVYMEGLHLKPQKELPTELKSYLDSSKNGVIYFSFGTNVAPSALPPERIAIFTKVLSQLPYDVLWKWDKEAFPGQSANIKIAKWLPQSDLLRHPKIKAFIMQGGLQSTDEAIVAGVPMIGFPMLADQWFNVEKYGYYKIGIGLDIETVTEESLSNAIKTVIEDESYRQNIQKLRNKMQDTPQPPLERAIWWTEYVLRHGGAKHLRSPAANISWAEYLELELVLTILAGLLITFAISIFILIKLYIYFVKKNYKVKAC</sequence>
<keyword evidence="5" id="KW-0472">Membrane</keyword>
<evidence type="ECO:0000256" key="4">
    <source>
        <dbReference type="RuleBase" id="RU003718"/>
    </source>
</evidence>
<feature type="signal peptide" evidence="5">
    <location>
        <begin position="1"/>
        <end position="22"/>
    </location>
</feature>
<reference evidence="6" key="1">
    <citation type="submission" date="2021-12" db="EMBL/GenBank/DDBJ databases">
        <authorList>
            <person name="King R."/>
        </authorList>
    </citation>
    <scope>NUCLEOTIDE SEQUENCE</scope>
</reference>
<comment type="catalytic activity">
    <reaction evidence="5">
        <text>glucuronate acceptor + UDP-alpha-D-glucuronate = acceptor beta-D-glucuronoside + UDP + H(+)</text>
        <dbReference type="Rhea" id="RHEA:21032"/>
        <dbReference type="ChEBI" id="CHEBI:15378"/>
        <dbReference type="ChEBI" id="CHEBI:58052"/>
        <dbReference type="ChEBI" id="CHEBI:58223"/>
        <dbReference type="ChEBI" id="CHEBI:132367"/>
        <dbReference type="ChEBI" id="CHEBI:132368"/>
        <dbReference type="EC" id="2.4.1.17"/>
    </reaction>
</comment>
<comment type="subcellular location">
    <subcellularLocation>
        <location evidence="5">Membrane</location>
        <topology evidence="5">Single-pass membrane protein</topology>
    </subcellularLocation>
</comment>
<dbReference type="CDD" id="cd03784">
    <property type="entry name" value="GT1_Gtf-like"/>
    <property type="match status" value="1"/>
</dbReference>
<feature type="chain" id="PRO_5040544469" description="UDP-glucuronosyltransferase" evidence="5">
    <location>
        <begin position="23"/>
        <end position="521"/>
    </location>
</feature>
<dbReference type="EC" id="2.4.1.17" evidence="5"/>
<evidence type="ECO:0000313" key="6">
    <source>
        <dbReference type="EMBL" id="CAD0205774.1"/>
    </source>
</evidence>
<protein>
    <recommendedName>
        <fullName evidence="5">UDP-glucuronosyltransferase</fullName>
        <ecNumber evidence="5">2.4.1.17</ecNumber>
    </recommendedName>
</protein>
<accession>A0A9N8L4L2</accession>
<dbReference type="FunFam" id="3.40.50.2000:FF:000021">
    <property type="entry name" value="UDP-glucuronosyltransferase"/>
    <property type="match status" value="1"/>
</dbReference>
<name>A0A9N8L4L2_CHRIL</name>